<name>A0ABN7JBY4_9BASI</name>
<evidence type="ECO:0000313" key="3">
    <source>
        <dbReference type="Proteomes" id="UP000836402"/>
    </source>
</evidence>
<keyword evidence="1" id="KW-0472">Membrane</keyword>
<keyword evidence="3" id="KW-1185">Reference proteome</keyword>
<comment type="caution">
    <text evidence="2">The sequence shown here is derived from an EMBL/GenBank/DDBJ whole genome shotgun (WGS) entry which is preliminary data.</text>
</comment>
<evidence type="ECO:0000256" key="1">
    <source>
        <dbReference type="SAM" id="Phobius"/>
    </source>
</evidence>
<protein>
    <submittedName>
        <fullName evidence="2">Uncharacterized protein</fullName>
    </submittedName>
</protein>
<gene>
    <name evidence="2" type="ORF">JKIAZH3_G3200</name>
</gene>
<feature type="non-terminal residue" evidence="2">
    <location>
        <position position="76"/>
    </location>
</feature>
<dbReference type="Proteomes" id="UP000836402">
    <property type="component" value="Unassembled WGS sequence"/>
</dbReference>
<feature type="transmembrane region" description="Helical" evidence="1">
    <location>
        <begin position="16"/>
        <end position="37"/>
    </location>
</feature>
<proteinExistence type="predicted"/>
<keyword evidence="1" id="KW-1133">Transmembrane helix</keyword>
<feature type="transmembrane region" description="Helical" evidence="1">
    <location>
        <begin position="43"/>
        <end position="63"/>
    </location>
</feature>
<accession>A0ABN7JBY4</accession>
<evidence type="ECO:0000313" key="2">
    <source>
        <dbReference type="EMBL" id="CAD6958592.1"/>
    </source>
</evidence>
<dbReference type="EMBL" id="CAJHJG010006654">
    <property type="protein sequence ID" value="CAD6958592.1"/>
    <property type="molecule type" value="Genomic_DNA"/>
</dbReference>
<keyword evidence="1" id="KW-0812">Transmembrane</keyword>
<sequence>MHRSSHSSAPTFAKSFWWLFTSSWLNVLMVPIPLSVLAEHLHWGALIIFVFNFLALVPLAKLLGDCTEQVSIKLGP</sequence>
<reference evidence="2" key="1">
    <citation type="submission" date="2020-10" db="EMBL/GenBank/DDBJ databases">
        <authorList>
            <person name="Sedaghatjoo S."/>
        </authorList>
    </citation>
    <scope>NUCLEOTIDE SEQUENCE</scope>
    <source>
        <strain evidence="2">AZH3</strain>
    </source>
</reference>
<organism evidence="2 3">
    <name type="scientific">Tilletia caries</name>
    <name type="common">wheat bunt fungus</name>
    <dbReference type="NCBI Taxonomy" id="13290"/>
    <lineage>
        <taxon>Eukaryota</taxon>
        <taxon>Fungi</taxon>
        <taxon>Dikarya</taxon>
        <taxon>Basidiomycota</taxon>
        <taxon>Ustilaginomycotina</taxon>
        <taxon>Exobasidiomycetes</taxon>
        <taxon>Tilletiales</taxon>
        <taxon>Tilletiaceae</taxon>
        <taxon>Tilletia</taxon>
    </lineage>
</organism>